<evidence type="ECO:0000256" key="6">
    <source>
        <dbReference type="SAM" id="Phobius"/>
    </source>
</evidence>
<dbReference type="AlphaFoldDB" id="A0A8J3CGH2"/>
<dbReference type="GO" id="GO:0005886">
    <property type="term" value="C:plasma membrane"/>
    <property type="evidence" value="ECO:0007669"/>
    <property type="project" value="UniProtKB-SubCell"/>
</dbReference>
<evidence type="ECO:0000259" key="8">
    <source>
        <dbReference type="Pfam" id="PF14237"/>
    </source>
</evidence>
<feature type="transmembrane region" description="Helical" evidence="6">
    <location>
        <begin position="202"/>
        <end position="224"/>
    </location>
</feature>
<evidence type="ECO:0008006" key="11">
    <source>
        <dbReference type="Google" id="ProtNLM"/>
    </source>
</evidence>
<dbReference type="InterPro" id="IPR051791">
    <property type="entry name" value="Pra-immunoreactive"/>
</dbReference>
<evidence type="ECO:0000313" key="9">
    <source>
        <dbReference type="EMBL" id="GHA68499.1"/>
    </source>
</evidence>
<feature type="transmembrane region" description="Helical" evidence="6">
    <location>
        <begin position="151"/>
        <end position="169"/>
    </location>
</feature>
<sequence>MPAMTHISETDLKKTMDQLAMGALLPTKTWFYRQEGRVCGPLSASGFAALVRMGYVKSEAMVWQEGEPERTLSKLPDMMALSVSPFAGMPELVKPIVTPAPVEPEISFNNPPSFVSRFAALMVDLFLIGGMSIGLSLLVVPFLFGSGLGNSLWALFGCWFATASLYFALSESGAHGATLGKRLMGLRVVSESKKTVGLLRGLWRGVVKTASVVVLPIAGVVVLNSKDKRAVHDMLAQTRVVKR</sequence>
<comment type="subcellular location">
    <subcellularLocation>
        <location evidence="1">Cell membrane</location>
        <topology evidence="1">Multi-pass membrane protein</topology>
    </subcellularLocation>
</comment>
<keyword evidence="10" id="KW-1185">Reference proteome</keyword>
<dbReference type="PANTHER" id="PTHR36115">
    <property type="entry name" value="PROLINE-RICH ANTIGEN HOMOLOG-RELATED"/>
    <property type="match status" value="1"/>
</dbReference>
<evidence type="ECO:0000256" key="5">
    <source>
        <dbReference type="ARBA" id="ARBA00023136"/>
    </source>
</evidence>
<gene>
    <name evidence="9" type="ORF">GCM10009007_06550</name>
</gene>
<reference evidence="9" key="2">
    <citation type="submission" date="2020-09" db="EMBL/GenBank/DDBJ databases">
        <authorList>
            <person name="Sun Q."/>
            <person name="Kim S."/>
        </authorList>
    </citation>
    <scope>NUCLEOTIDE SEQUENCE</scope>
    <source>
        <strain evidence="9">KCTC 32501</strain>
    </source>
</reference>
<accession>A0A8J3CGH2</accession>
<protein>
    <recommendedName>
        <fullName evidence="11">RDD family protein</fullName>
    </recommendedName>
</protein>
<evidence type="ECO:0000256" key="1">
    <source>
        <dbReference type="ARBA" id="ARBA00004651"/>
    </source>
</evidence>
<comment type="caution">
    <text evidence="9">The sequence shown here is derived from an EMBL/GenBank/DDBJ whole genome shotgun (WGS) entry which is preliminary data.</text>
</comment>
<dbReference type="EMBL" id="BMZG01000003">
    <property type="protein sequence ID" value="GHA68499.1"/>
    <property type="molecule type" value="Genomic_DNA"/>
</dbReference>
<evidence type="ECO:0000256" key="3">
    <source>
        <dbReference type="ARBA" id="ARBA00022692"/>
    </source>
</evidence>
<reference evidence="9" key="1">
    <citation type="journal article" date="2014" name="Int. J. Syst. Evol. Microbiol.">
        <title>Complete genome sequence of Corynebacterium casei LMG S-19264T (=DSM 44701T), isolated from a smear-ripened cheese.</title>
        <authorList>
            <consortium name="US DOE Joint Genome Institute (JGI-PGF)"/>
            <person name="Walter F."/>
            <person name="Albersmeier A."/>
            <person name="Kalinowski J."/>
            <person name="Ruckert C."/>
        </authorList>
    </citation>
    <scope>NUCLEOTIDE SEQUENCE</scope>
    <source>
        <strain evidence="9">KCTC 32501</strain>
    </source>
</reference>
<evidence type="ECO:0000259" key="7">
    <source>
        <dbReference type="Pfam" id="PF06271"/>
    </source>
</evidence>
<name>A0A8J3CGH2_9BURK</name>
<proteinExistence type="predicted"/>
<dbReference type="Pfam" id="PF14237">
    <property type="entry name" value="GYF_2"/>
    <property type="match status" value="1"/>
</dbReference>
<keyword evidence="2" id="KW-1003">Cell membrane</keyword>
<dbReference type="InterPro" id="IPR025640">
    <property type="entry name" value="GYF_2"/>
</dbReference>
<feature type="domain" description="RDD" evidence="7">
    <location>
        <begin position="112"/>
        <end position="236"/>
    </location>
</feature>
<evidence type="ECO:0000313" key="10">
    <source>
        <dbReference type="Proteomes" id="UP000614287"/>
    </source>
</evidence>
<keyword evidence="3 6" id="KW-0812">Transmembrane</keyword>
<dbReference type="PANTHER" id="PTHR36115:SF4">
    <property type="entry name" value="MEMBRANE PROTEIN"/>
    <property type="match status" value="1"/>
</dbReference>
<feature type="transmembrane region" description="Helical" evidence="6">
    <location>
        <begin position="118"/>
        <end position="144"/>
    </location>
</feature>
<keyword evidence="5 6" id="KW-0472">Membrane</keyword>
<feature type="domain" description="GYF" evidence="8">
    <location>
        <begin position="30"/>
        <end position="68"/>
    </location>
</feature>
<keyword evidence="4 6" id="KW-1133">Transmembrane helix</keyword>
<organism evidence="9 10">
    <name type="scientific">Formosimonas limnophila</name>
    <dbReference type="NCBI Taxonomy" id="1384487"/>
    <lineage>
        <taxon>Bacteria</taxon>
        <taxon>Pseudomonadati</taxon>
        <taxon>Pseudomonadota</taxon>
        <taxon>Betaproteobacteria</taxon>
        <taxon>Burkholderiales</taxon>
        <taxon>Burkholderiaceae</taxon>
        <taxon>Formosimonas</taxon>
    </lineage>
</organism>
<evidence type="ECO:0000256" key="4">
    <source>
        <dbReference type="ARBA" id="ARBA00022989"/>
    </source>
</evidence>
<dbReference type="Proteomes" id="UP000614287">
    <property type="component" value="Unassembled WGS sequence"/>
</dbReference>
<dbReference type="Pfam" id="PF06271">
    <property type="entry name" value="RDD"/>
    <property type="match status" value="1"/>
</dbReference>
<evidence type="ECO:0000256" key="2">
    <source>
        <dbReference type="ARBA" id="ARBA00022475"/>
    </source>
</evidence>
<dbReference type="InterPro" id="IPR010432">
    <property type="entry name" value="RDD"/>
</dbReference>